<accession>A0A1G8KN05</accession>
<sequence>MNIYNIHSEIEFSYPDASQLNNSLAQMIKLDAAARYAFSVTSFLPGVQTQWAKLYKTASLGRTNIRSHTETVIIHLTRSLKQLNKLRSEYPQLTDSEDQDDNLHLRELELGTAEKKYKDYLGLLLKQVSELEGLTLNTEQLISYTPGLKADAQGFDDEITAIDSRMATLEIERKTLTDGMLPLEKTGLPISPKTHCCPQKA</sequence>
<proteinExistence type="predicted"/>
<protein>
    <submittedName>
        <fullName evidence="1">Uncharacterized protein</fullName>
    </submittedName>
</protein>
<reference evidence="2" key="1">
    <citation type="submission" date="2016-10" db="EMBL/GenBank/DDBJ databases">
        <authorList>
            <person name="Varghese N."/>
            <person name="Submissions S."/>
        </authorList>
    </citation>
    <scope>NUCLEOTIDE SEQUENCE [LARGE SCALE GENOMIC DNA]</scope>
    <source>
        <strain evidence="2">ATCC 700689</strain>
    </source>
</reference>
<dbReference type="EMBL" id="FNCO01000013">
    <property type="protein sequence ID" value="SDI44787.1"/>
    <property type="molecule type" value="Genomic_DNA"/>
</dbReference>
<evidence type="ECO:0000313" key="2">
    <source>
        <dbReference type="Proteomes" id="UP000182894"/>
    </source>
</evidence>
<organism evidence="1 2">
    <name type="scientific">Pseudomonas abietaniphila</name>
    <dbReference type="NCBI Taxonomy" id="89065"/>
    <lineage>
        <taxon>Bacteria</taxon>
        <taxon>Pseudomonadati</taxon>
        <taxon>Pseudomonadota</taxon>
        <taxon>Gammaproteobacteria</taxon>
        <taxon>Pseudomonadales</taxon>
        <taxon>Pseudomonadaceae</taxon>
        <taxon>Pseudomonas</taxon>
    </lineage>
</organism>
<keyword evidence="2" id="KW-1185">Reference proteome</keyword>
<evidence type="ECO:0000313" key="1">
    <source>
        <dbReference type="EMBL" id="SDI44787.1"/>
    </source>
</evidence>
<dbReference type="STRING" id="89065.SAMN05216605_113154"/>
<name>A0A1G8KN05_9PSED</name>
<dbReference type="Proteomes" id="UP000182894">
    <property type="component" value="Unassembled WGS sequence"/>
</dbReference>
<gene>
    <name evidence="1" type="ORF">SAMN05216605_113154</name>
</gene>
<dbReference type="AlphaFoldDB" id="A0A1G8KN05"/>